<accession>A0A8J4WE92</accession>
<name>A0A8J4WE92_9TREM</name>
<keyword evidence="2" id="KW-1185">Reference proteome</keyword>
<organism evidence="1 2">
    <name type="scientific">Paragonimus heterotremus</name>
    <dbReference type="NCBI Taxonomy" id="100268"/>
    <lineage>
        <taxon>Eukaryota</taxon>
        <taxon>Metazoa</taxon>
        <taxon>Spiralia</taxon>
        <taxon>Lophotrochozoa</taxon>
        <taxon>Platyhelminthes</taxon>
        <taxon>Trematoda</taxon>
        <taxon>Digenea</taxon>
        <taxon>Plagiorchiida</taxon>
        <taxon>Troglotremata</taxon>
        <taxon>Troglotrematidae</taxon>
        <taxon>Paragonimus</taxon>
    </lineage>
</organism>
<evidence type="ECO:0000313" key="2">
    <source>
        <dbReference type="Proteomes" id="UP000748531"/>
    </source>
</evidence>
<comment type="caution">
    <text evidence="1">The sequence shown here is derived from an EMBL/GenBank/DDBJ whole genome shotgun (WGS) entry which is preliminary data.</text>
</comment>
<protein>
    <submittedName>
        <fullName evidence="1">Uncharacterized protein</fullName>
    </submittedName>
</protein>
<gene>
    <name evidence="1" type="ORF">PHET_10440</name>
</gene>
<dbReference type="Proteomes" id="UP000748531">
    <property type="component" value="Unassembled WGS sequence"/>
</dbReference>
<proteinExistence type="predicted"/>
<sequence>MQQEAFEERALWGYWKDLKLIDGFLYRMDQFGPKVESGCGAARSTHLLGRHHGSAPQKEQYDQYISGPVHPPGRRVWLRRPKAGADKLAKLHRL</sequence>
<dbReference type="AlphaFoldDB" id="A0A8J4WE92"/>
<dbReference type="EMBL" id="LUCH01007581">
    <property type="protein sequence ID" value="KAF5396683.1"/>
    <property type="molecule type" value="Genomic_DNA"/>
</dbReference>
<evidence type="ECO:0000313" key="1">
    <source>
        <dbReference type="EMBL" id="KAF5396683.1"/>
    </source>
</evidence>
<reference evidence="1" key="1">
    <citation type="submission" date="2019-05" db="EMBL/GenBank/DDBJ databases">
        <title>Annotation for the trematode Paragonimus heterotremus.</title>
        <authorList>
            <person name="Choi Y.-J."/>
        </authorList>
    </citation>
    <scope>NUCLEOTIDE SEQUENCE</scope>
    <source>
        <strain evidence="1">LC</strain>
    </source>
</reference>